<dbReference type="Gene3D" id="3.40.50.720">
    <property type="entry name" value="NAD(P)-binding Rossmann-like Domain"/>
    <property type="match status" value="1"/>
</dbReference>
<dbReference type="AlphaFoldDB" id="A0A291QQA5"/>
<dbReference type="SUPFAM" id="SSF51735">
    <property type="entry name" value="NAD(P)-binding Rossmann-fold domains"/>
    <property type="match status" value="1"/>
</dbReference>
<dbReference type="PANTHER" id="PTHR43639:SF1">
    <property type="entry name" value="SHORT-CHAIN DEHYDROGENASE_REDUCTASE FAMILY PROTEIN"/>
    <property type="match status" value="1"/>
</dbReference>
<dbReference type="RefSeq" id="WP_098192567.1">
    <property type="nucleotide sequence ID" value="NZ_CP023777.1"/>
</dbReference>
<evidence type="ECO:0000313" key="3">
    <source>
        <dbReference type="EMBL" id="ATL46178.1"/>
    </source>
</evidence>
<dbReference type="InterPro" id="IPR036291">
    <property type="entry name" value="NAD(P)-bd_dom_sf"/>
</dbReference>
<organism evidence="3 4">
    <name type="scientific">Chitinophaga caeni</name>
    <dbReference type="NCBI Taxonomy" id="2029983"/>
    <lineage>
        <taxon>Bacteria</taxon>
        <taxon>Pseudomonadati</taxon>
        <taxon>Bacteroidota</taxon>
        <taxon>Chitinophagia</taxon>
        <taxon>Chitinophagales</taxon>
        <taxon>Chitinophagaceae</taxon>
        <taxon>Chitinophaga</taxon>
    </lineage>
</organism>
<dbReference type="Proteomes" id="UP000220133">
    <property type="component" value="Chromosome"/>
</dbReference>
<dbReference type="PRINTS" id="PR00080">
    <property type="entry name" value="SDRFAMILY"/>
</dbReference>
<dbReference type="PANTHER" id="PTHR43639">
    <property type="entry name" value="OXIDOREDUCTASE, SHORT-CHAIN DEHYDROGENASE/REDUCTASE FAMILY (AFU_ORTHOLOGUE AFUA_5G02870)"/>
    <property type="match status" value="1"/>
</dbReference>
<evidence type="ECO:0000256" key="2">
    <source>
        <dbReference type="ARBA" id="ARBA00023002"/>
    </source>
</evidence>
<dbReference type="OrthoDB" id="9788235at2"/>
<name>A0A291QQA5_9BACT</name>
<sequence length="247" mass="25835">MKTMLITGGSRGIGAAVAKLAAAESYEVVVNYLNRKDAAEAVVKEIQDGGGTAIAIQGDMSNEKDIQRVFQATVETFGGLDSLVNNAGILMQQSKLEDISIERMQKIFSVNITGPMICAREAVKLMAYKNGGHGGTIINISSLAAKTGAPFEYIDYAASKAAIDALTLGLAKEVASEGIRVNGVRPAFIETGIHASGGDPGRIDRLKETIPLKRGGTATEVAQAVLWLASDKSAYSTGIFIDVAGGK</sequence>
<dbReference type="EC" id="1.1.1.47" evidence="3"/>
<dbReference type="PROSITE" id="PS00061">
    <property type="entry name" value="ADH_SHORT"/>
    <property type="match status" value="1"/>
</dbReference>
<dbReference type="KEGG" id="cbae:COR50_02785"/>
<protein>
    <submittedName>
        <fullName evidence="3">NAD(P)-dependent oxidoreductase</fullName>
        <ecNumber evidence="3">1.1.1.47</ecNumber>
    </submittedName>
</protein>
<accession>A0A291QQA5</accession>
<reference evidence="3 4" key="1">
    <citation type="submission" date="2017-10" db="EMBL/GenBank/DDBJ databases">
        <title>Paenichitinophaga pekingensis gen. nov., sp. nov., isolated from activated sludge.</title>
        <authorList>
            <person name="Jin D."/>
            <person name="Kong X."/>
            <person name="Deng Y."/>
            <person name="Bai Z."/>
        </authorList>
    </citation>
    <scope>NUCLEOTIDE SEQUENCE [LARGE SCALE GENOMIC DNA]</scope>
    <source>
        <strain evidence="3 4">13</strain>
    </source>
</reference>
<dbReference type="PRINTS" id="PR00081">
    <property type="entry name" value="GDHRDH"/>
</dbReference>
<dbReference type="InterPro" id="IPR002347">
    <property type="entry name" value="SDR_fam"/>
</dbReference>
<comment type="similarity">
    <text evidence="1">Belongs to the short-chain dehydrogenases/reductases (SDR) family.</text>
</comment>
<dbReference type="Pfam" id="PF13561">
    <property type="entry name" value="adh_short_C2"/>
    <property type="match status" value="1"/>
</dbReference>
<dbReference type="GO" id="GO:0047936">
    <property type="term" value="F:glucose 1-dehydrogenase [NAD(P)+] activity"/>
    <property type="evidence" value="ECO:0007669"/>
    <property type="project" value="UniProtKB-EC"/>
</dbReference>
<dbReference type="NCBIfam" id="NF005559">
    <property type="entry name" value="PRK07231.1"/>
    <property type="match status" value="1"/>
</dbReference>
<evidence type="ECO:0000256" key="1">
    <source>
        <dbReference type="ARBA" id="ARBA00006484"/>
    </source>
</evidence>
<dbReference type="CDD" id="cd05233">
    <property type="entry name" value="SDR_c"/>
    <property type="match status" value="1"/>
</dbReference>
<keyword evidence="4" id="KW-1185">Reference proteome</keyword>
<keyword evidence="2 3" id="KW-0560">Oxidoreductase</keyword>
<proteinExistence type="inferred from homology"/>
<dbReference type="FunFam" id="3.40.50.720:FF:000084">
    <property type="entry name" value="Short-chain dehydrogenase reductase"/>
    <property type="match status" value="1"/>
</dbReference>
<dbReference type="EMBL" id="CP023777">
    <property type="protein sequence ID" value="ATL46178.1"/>
    <property type="molecule type" value="Genomic_DNA"/>
</dbReference>
<dbReference type="InterPro" id="IPR020904">
    <property type="entry name" value="Sc_DH/Rdtase_CS"/>
</dbReference>
<evidence type="ECO:0000313" key="4">
    <source>
        <dbReference type="Proteomes" id="UP000220133"/>
    </source>
</evidence>
<gene>
    <name evidence="3" type="ORF">COR50_02785</name>
</gene>